<evidence type="ECO:0008006" key="3">
    <source>
        <dbReference type="Google" id="ProtNLM"/>
    </source>
</evidence>
<protein>
    <recommendedName>
        <fullName evidence="3">YkgJ family cysteine cluster protein</fullName>
    </recommendedName>
</protein>
<accession>A0A0K1EIN3</accession>
<gene>
    <name evidence="1" type="ORF">CMC5_046970</name>
</gene>
<dbReference type="OrthoDB" id="9810361at2"/>
<sequence>MRALKVIQQRRDATRDQVRSELVRLFLADPSEQGTTHAVGRAYALLDTEARRVLAAIPGSGPACAPGCSFCCHVHADATMPELLTVATALRRTLSPEALDTLRQRLASHVARVEQLDDQARWDARIPCAFLGDGGRCSIYEVRPLRCRAFHSWSATACRAGYEGDLEAEPVVNPRLDQALAAIEEGFDQALGEAGLSAGAHRLESGVLRLLSREAPTPPAR</sequence>
<dbReference type="KEGG" id="ccro:CMC5_046970"/>
<keyword evidence="2" id="KW-1185">Reference proteome</keyword>
<dbReference type="STRING" id="52.CMC5_046970"/>
<dbReference type="AlphaFoldDB" id="A0A0K1EIN3"/>
<name>A0A0K1EIN3_CHOCO</name>
<proteinExistence type="predicted"/>
<dbReference type="RefSeq" id="WP_050432465.1">
    <property type="nucleotide sequence ID" value="NZ_CP012159.1"/>
</dbReference>
<dbReference type="Pfam" id="PF03692">
    <property type="entry name" value="CxxCxxCC"/>
    <property type="match status" value="1"/>
</dbReference>
<organism evidence="1 2">
    <name type="scientific">Chondromyces crocatus</name>
    <dbReference type="NCBI Taxonomy" id="52"/>
    <lineage>
        <taxon>Bacteria</taxon>
        <taxon>Pseudomonadati</taxon>
        <taxon>Myxococcota</taxon>
        <taxon>Polyangia</taxon>
        <taxon>Polyangiales</taxon>
        <taxon>Polyangiaceae</taxon>
        <taxon>Chondromyces</taxon>
    </lineage>
</organism>
<dbReference type="EMBL" id="CP012159">
    <property type="protein sequence ID" value="AKT40542.1"/>
    <property type="molecule type" value="Genomic_DNA"/>
</dbReference>
<reference evidence="1 2" key="1">
    <citation type="submission" date="2015-07" db="EMBL/GenBank/DDBJ databases">
        <title>Genome analysis of myxobacterium Chondromyces crocatus Cm c5 reveals a high potential for natural compound synthesis and the genetic basis for the loss of fruiting body formation.</title>
        <authorList>
            <person name="Zaburannyi N."/>
            <person name="Bunk B."/>
            <person name="Maier J."/>
            <person name="Overmann J."/>
            <person name="Mueller R."/>
        </authorList>
    </citation>
    <scope>NUCLEOTIDE SEQUENCE [LARGE SCALE GENOMIC DNA]</scope>
    <source>
        <strain evidence="1 2">Cm c5</strain>
    </source>
</reference>
<evidence type="ECO:0000313" key="1">
    <source>
        <dbReference type="EMBL" id="AKT40542.1"/>
    </source>
</evidence>
<evidence type="ECO:0000313" key="2">
    <source>
        <dbReference type="Proteomes" id="UP000067626"/>
    </source>
</evidence>
<dbReference type="InterPro" id="IPR005358">
    <property type="entry name" value="Puta_zinc/iron-chelating_dom"/>
</dbReference>
<dbReference type="Proteomes" id="UP000067626">
    <property type="component" value="Chromosome"/>
</dbReference>